<protein>
    <submittedName>
        <fullName evidence="1">Uncharacterized protein</fullName>
    </submittedName>
</protein>
<name>A0ABP6BLR9_9ACTN</name>
<proteinExistence type="predicted"/>
<evidence type="ECO:0000313" key="2">
    <source>
        <dbReference type="Proteomes" id="UP001501509"/>
    </source>
</evidence>
<keyword evidence="2" id="KW-1185">Reference proteome</keyword>
<sequence length="119" mass="13654">MGSSAVRRIERIGAITFRGKVGKNIAAYAKETQQLGRDLGRQLDADASAAERAMRKLKEHPRLQHVNVYVRARWVSRHLRQARDLCTGISAEAVKFNLEYRRQFIDIDKPRKHTGEVEL</sequence>
<dbReference type="EMBL" id="BAAATD010000001">
    <property type="protein sequence ID" value="GAA2576733.1"/>
    <property type="molecule type" value="Genomic_DNA"/>
</dbReference>
<dbReference type="Proteomes" id="UP001501509">
    <property type="component" value="Unassembled WGS sequence"/>
</dbReference>
<accession>A0ABP6BLR9</accession>
<evidence type="ECO:0000313" key="1">
    <source>
        <dbReference type="EMBL" id="GAA2576733.1"/>
    </source>
</evidence>
<organism evidence="1 2">
    <name type="scientific">Actinomadura fulvescens</name>
    <dbReference type="NCBI Taxonomy" id="46160"/>
    <lineage>
        <taxon>Bacteria</taxon>
        <taxon>Bacillati</taxon>
        <taxon>Actinomycetota</taxon>
        <taxon>Actinomycetes</taxon>
        <taxon>Streptosporangiales</taxon>
        <taxon>Thermomonosporaceae</taxon>
        <taxon>Actinomadura</taxon>
    </lineage>
</organism>
<reference evidence="2" key="1">
    <citation type="journal article" date="2019" name="Int. J. Syst. Evol. Microbiol.">
        <title>The Global Catalogue of Microorganisms (GCM) 10K type strain sequencing project: providing services to taxonomists for standard genome sequencing and annotation.</title>
        <authorList>
            <consortium name="The Broad Institute Genomics Platform"/>
            <consortium name="The Broad Institute Genome Sequencing Center for Infectious Disease"/>
            <person name="Wu L."/>
            <person name="Ma J."/>
        </authorList>
    </citation>
    <scope>NUCLEOTIDE SEQUENCE [LARGE SCALE GENOMIC DNA]</scope>
    <source>
        <strain evidence="2">JCM 6833</strain>
    </source>
</reference>
<comment type="caution">
    <text evidence="1">The sequence shown here is derived from an EMBL/GenBank/DDBJ whole genome shotgun (WGS) entry which is preliminary data.</text>
</comment>
<dbReference type="RefSeq" id="WP_344537501.1">
    <property type="nucleotide sequence ID" value="NZ_BAAATD010000001.1"/>
</dbReference>
<gene>
    <name evidence="1" type="ORF">GCM10010411_06550</name>
</gene>